<dbReference type="InterPro" id="IPR015255">
    <property type="entry name" value="Vitellinogen_open_b-sht"/>
</dbReference>
<dbReference type="InterPro" id="IPR001747">
    <property type="entry name" value="Vitellogenin_N"/>
</dbReference>
<feature type="domain" description="Vitellogenin" evidence="10">
    <location>
        <begin position="41"/>
        <end position="651"/>
    </location>
</feature>
<proteinExistence type="evidence at transcript level"/>
<dbReference type="PANTHER" id="PTHR23345:SF15">
    <property type="entry name" value="VITELLOGENIN 1-RELATED"/>
    <property type="match status" value="1"/>
</dbReference>
<dbReference type="Pfam" id="PF09172">
    <property type="entry name" value="Vit_open_b-sht"/>
    <property type="match status" value="1"/>
</dbReference>
<dbReference type="SUPFAM" id="SSF56968">
    <property type="entry name" value="Lipovitellin-phosvitin complex, beta-sheet shell regions"/>
    <property type="match status" value="2"/>
</dbReference>
<evidence type="ECO:0000256" key="6">
    <source>
        <dbReference type="ARBA" id="ARBA00023157"/>
    </source>
</evidence>
<dbReference type="PANTHER" id="PTHR23345">
    <property type="entry name" value="VITELLOGENIN-RELATED"/>
    <property type="match status" value="1"/>
</dbReference>
<dbReference type="PROSITE" id="PS51233">
    <property type="entry name" value="VWFD"/>
    <property type="match status" value="1"/>
</dbReference>
<keyword evidence="6" id="KW-1015">Disulfide bond</keyword>
<keyword evidence="1" id="KW-0813">Transport</keyword>
<dbReference type="InterPro" id="IPR015816">
    <property type="entry name" value="Vitellinogen_b-sht_N"/>
</dbReference>
<dbReference type="GO" id="GO:0005319">
    <property type="term" value="F:lipid transporter activity"/>
    <property type="evidence" value="ECO:0007669"/>
    <property type="project" value="InterPro"/>
</dbReference>
<keyword evidence="4" id="KW-0445">Lipid transport</keyword>
<name>A8R5V1_UPOMA</name>
<evidence type="ECO:0000259" key="11">
    <source>
        <dbReference type="PROSITE" id="PS51233"/>
    </source>
</evidence>
<dbReference type="Pfam" id="PF01347">
    <property type="entry name" value="Vitellogenin_N"/>
    <property type="match status" value="1"/>
</dbReference>
<feature type="domain" description="VWFD" evidence="11">
    <location>
        <begin position="2330"/>
        <end position="2495"/>
    </location>
</feature>
<evidence type="ECO:0000256" key="2">
    <source>
        <dbReference type="ARBA" id="ARBA00022729"/>
    </source>
</evidence>
<evidence type="ECO:0000256" key="1">
    <source>
        <dbReference type="ARBA" id="ARBA00022448"/>
    </source>
</evidence>
<dbReference type="Gene3D" id="2.20.50.20">
    <property type="entry name" value="Lipovitellin. Chain A, domain 3"/>
    <property type="match status" value="1"/>
</dbReference>
<dbReference type="GO" id="GO:0045735">
    <property type="term" value="F:nutrient reservoir activity"/>
    <property type="evidence" value="ECO:0007669"/>
    <property type="project" value="UniProtKB-KW"/>
</dbReference>
<evidence type="ECO:0000256" key="8">
    <source>
        <dbReference type="PROSITE-ProRule" id="PRU00557"/>
    </source>
</evidence>
<gene>
    <name evidence="12" type="primary">vg</name>
</gene>
<dbReference type="Gene3D" id="2.30.230.10">
    <property type="entry name" value="Lipovitellin, beta-sheet shell regions, chain A"/>
    <property type="match status" value="1"/>
</dbReference>
<dbReference type="InterPro" id="IPR011030">
    <property type="entry name" value="Lipovitellin_superhlx_dom"/>
</dbReference>
<organism evidence="12">
    <name type="scientific">Upogebia major</name>
    <name type="common">Japanese mud shrimp</name>
    <name type="synonym">Gebia major</name>
    <dbReference type="NCBI Taxonomy" id="479409"/>
    <lineage>
        <taxon>Eukaryota</taxon>
        <taxon>Metazoa</taxon>
        <taxon>Ecdysozoa</taxon>
        <taxon>Arthropoda</taxon>
        <taxon>Crustacea</taxon>
        <taxon>Multicrustacea</taxon>
        <taxon>Malacostraca</taxon>
        <taxon>Eumalacostraca</taxon>
        <taxon>Eucarida</taxon>
        <taxon>Decapoda</taxon>
        <taxon>Pleocyemata</taxon>
        <taxon>Gebiidea</taxon>
        <taxon>Upogebiidae</taxon>
        <taxon>Upogebia</taxon>
    </lineage>
</organism>
<dbReference type="FunFam" id="2.20.50.20:FF:000007">
    <property type="entry name" value="von Willebrand factor type D domaincontaining protein"/>
    <property type="match status" value="1"/>
</dbReference>
<keyword evidence="7" id="KW-0325">Glycoprotein</keyword>
<keyword evidence="2 9" id="KW-0732">Signal</keyword>
<dbReference type="SMART" id="SM00216">
    <property type="entry name" value="VWD"/>
    <property type="match status" value="1"/>
</dbReference>
<evidence type="ECO:0000313" key="12">
    <source>
        <dbReference type="EMBL" id="BAF91417.1"/>
    </source>
</evidence>
<evidence type="ECO:0000256" key="5">
    <source>
        <dbReference type="ARBA" id="ARBA00023121"/>
    </source>
</evidence>
<reference evidence="12" key="2">
    <citation type="journal article" date="2008" name="Comp. Biochem. Physiol. B, Biochem. Mol. Biol.">
        <title>Vitellogenesis in both sexes of gonochoristic mud shrimp, Upogebia major (Crustacea): analyses of vitellogenin gene expression and vitellogenin processing.</title>
        <authorList>
            <person name="Kang B.J."/>
            <person name="Nanri T."/>
            <person name="Lee J.M."/>
            <person name="Saito H."/>
            <person name="Han C.-H."/>
            <person name="Hatakeyama M."/>
            <person name="Saigusa M."/>
        </authorList>
    </citation>
    <scope>NUCLEOTIDE SEQUENCE</scope>
    <source>
        <tissue evidence="12">Hepatopancreas</tissue>
    </source>
</reference>
<dbReference type="GO" id="GO:0008289">
    <property type="term" value="F:lipid binding"/>
    <property type="evidence" value="ECO:0007669"/>
    <property type="project" value="UniProtKB-KW"/>
</dbReference>
<dbReference type="InterPro" id="IPR015817">
    <property type="entry name" value="Vitellinogen_open_b-sht_sub1"/>
</dbReference>
<dbReference type="PROSITE" id="PS51211">
    <property type="entry name" value="VITELLOGENIN"/>
    <property type="match status" value="1"/>
</dbReference>
<feature type="signal peptide" evidence="9">
    <location>
        <begin position="1"/>
        <end position="18"/>
    </location>
</feature>
<dbReference type="SMART" id="SM00638">
    <property type="entry name" value="LPD_N"/>
    <property type="match status" value="1"/>
</dbReference>
<comment type="caution">
    <text evidence="8">Lacks conserved residue(s) required for the propagation of feature annotation.</text>
</comment>
<reference evidence="12" key="1">
    <citation type="submission" date="2007-10" db="EMBL/GenBank/DDBJ databases">
        <authorList>
            <person name="Kang B."/>
            <person name="Nanri T."/>
            <person name="Lee J."/>
            <person name="Saito H."/>
            <person name="Han C."/>
            <person name="Hatakeyama M."/>
            <person name="Saigusa M."/>
        </authorList>
    </citation>
    <scope>NUCLEOTIDE SEQUENCE</scope>
    <source>
        <tissue evidence="12">Hepatopancreas</tissue>
    </source>
</reference>
<evidence type="ECO:0000259" key="10">
    <source>
        <dbReference type="PROSITE" id="PS51211"/>
    </source>
</evidence>
<dbReference type="Gene3D" id="2.20.80.10">
    <property type="entry name" value="Lipovitellin-phosvitin complex, chain A, domain 4"/>
    <property type="match status" value="1"/>
</dbReference>
<dbReference type="InterPro" id="IPR001846">
    <property type="entry name" value="VWF_type-D"/>
</dbReference>
<evidence type="ECO:0000256" key="3">
    <source>
        <dbReference type="ARBA" id="ARBA00022761"/>
    </source>
</evidence>
<dbReference type="Gene3D" id="1.25.10.20">
    <property type="entry name" value="Vitellinogen, superhelical"/>
    <property type="match status" value="1"/>
</dbReference>
<evidence type="ECO:0000256" key="4">
    <source>
        <dbReference type="ARBA" id="ARBA00023055"/>
    </source>
</evidence>
<keyword evidence="3" id="KW-0758">Storage protein</keyword>
<keyword evidence="5" id="KW-0446">Lipid-binding</keyword>
<dbReference type="SUPFAM" id="SSF48431">
    <property type="entry name" value="Lipovitellin-phosvitin complex, superhelical domain"/>
    <property type="match status" value="1"/>
</dbReference>
<evidence type="ECO:0000256" key="9">
    <source>
        <dbReference type="SAM" id="SignalP"/>
    </source>
</evidence>
<dbReference type="InterPro" id="IPR050733">
    <property type="entry name" value="Vitellogenin/Apolipophorin"/>
</dbReference>
<feature type="chain" id="PRO_5002728402" evidence="9">
    <location>
        <begin position="19"/>
        <end position="2568"/>
    </location>
</feature>
<dbReference type="SMART" id="SM01169">
    <property type="entry name" value="DUF1943"/>
    <property type="match status" value="1"/>
</dbReference>
<dbReference type="EMBL" id="AB365125">
    <property type="protein sequence ID" value="BAF91417.1"/>
    <property type="molecule type" value="mRNA"/>
</dbReference>
<sequence>MTTWAPSLLLALVATAAAVPVWPEAPLCSRECPVAAAKLHYQTNGTYVYSYAGKSKIEMKGVEGGITETEWNKQVYLTWMTPCDLAITVKVSNPQGSADRFMEKYPLVVAVSDGRLQHVCAHPDDEGWAINIKKGIATMFQNSLPSLTQINSGINFTESDVVGRCPTRYEVEGEGQKVVVRKEKNHRLCDHRFPTPSRTHLPWLKTPLPMEESRSRCTQEITNGIYTSIQCEDWNKVRPSYGAYKHVEARQESTLRYQSQSSQQPPAISTISGQPLVNKDLYFDFQAAKKDPSLVTELEQRLSEICQKSHEVVEPQVGPLVAEAVRLMRQVPDEKIQETLAKIRQGQISGCPNYRKLESLFLDAVAFVNEAGAVKVMVEEMKGGQVSGGRSALYTLALYMHPRPDARTLEHLKELIQSDNIPSSTKLAVGTLVNNYCRNNSRCHEEVPVTNLAQALKDKIQCSASDEESQEKTLASLKALGNMGVMTPEVASSVLSCLESESAKTNIRVAAAQAFRQSQCRRQTTERLVHIATDPRVPNTEVRIASYLVAVRCAEYKDFLEIASRISSERNTQVRGFILSHLLNLQQSDAPEKQNLRYNLTNIAIPQDFEMDLRKYSRNLDLSYYAPSLGVGAGLESHIIFSPGSFVPRSLDLNLTSAFQGIPINMAQLGARVEGLDPVLAKIFGPEGYLTKTSYSQMYEDLAVFMGDKLVKILDEFKQSLRLRRSIDFSSLRSLLNKLGGEELSGQTQAEIFVRFLGQELAFFSKTGDLKNPDIDSMIHRFFEYLREILPNLQNLELDSARTMQMRLDYFFPTIQGTPLKMEMEATTVLGLKMEGNLEQLFTNWGNSEKHVKLMPSVSTEVYGFIGYDSYLHRAGIKTNNTVSSNGGASLKVNTKNNMEMEIQLDLPQKMDLINVTSETYLMKKTKQSPETKISPSSMRDVRAKFNNCLSTMESWLGLKVCYEADVPDVFRHNSLPFGSPAKGKIFLEETDSITGYKMKLTSMAEGNSHVIEGTVEAVGSSSPRKATVKAGYKIQDDIYYVVTQIKSSSMKYEVDAKIINKNQEKGIEVFGKLKTSNYNFARGIKIDYKYTTGEEKNFELEVFSSRSEQFPQDSKVLDMNFKWNSNERRGSMEIQAKSDDALRSYIDFDMDIAAQVKMDSFWNPDVSFQKMQMKLQGKLGKWEVNSAIQQSPGTSQTSYSSSFKLSHQQEALVDVEASTSVQGKLVDANFVTITTMQAKVGRCQYKSHQELRYTSSEAAVIWQVMNTADSRKIIDVQMSYQDQQAKINVEVREYMNLKAEAQRQSEGQYQTHVALAIGRNQQPLLQVTGPVTIQTETFSTELTITTPRNSQNHITLSINTVNREKQQEFMVKLRSQQSQIFNIEWHMKGSSGEGVQLQGQIYLPKLVDGKLSAIFSSKVVHIAPNVVLMPGTNSARRLKGYTDSDLDNNKHQFDVSWDADRSPNDRIKGELTVAPSGSGPGTGTIQGSMTVKKEQYRFSLQVEAADILQRYTGHNSVILQVTTPSQRSWKLETDTQVAAEASSADIQAIIQFKSLSDRTYKWETKMQAKTLGEPYNYQVDAQMMFKPHDAQPTIVTAEFKHEWSTERHTLYFKMRMTSPYINRPIMIEYSTINQATSYITEIKSEISSPADLFKWQLEITPEGGVRKLDVGVDLRPVEELLKEVLQMLGARGAQADSSSSNNRGNAYRVLYSRAYDSKHSIMVKYPSRTVEGEVHQSPMEYSVRFTPNTDNSEARYEVGVKASHGYWDQGSKYEGHIRRPSMSREMTAVVQYSGTGQSWQGTFELDIFPDTNDKITADLRSSLIANNTLRVEANLAMKALKVTPRVIVETSWAPRTMGFNVTIQETPSSPVSFKASAKYDRISERNAVVSMFLMREGRPVLDISGSIKPEEVAECNGFRTQGRVHSSIIGSFDVFSQVCRPAFIKLVTKRDNSNTEWITKVGLQLPKNLEFSISTSDTQEVRKLPVVMARLQLLTPTYLKIDVARDPQQTASVKQFVSGEWQKVFEACRSWASRFYDYLQQQARQSGSTFPSSELSNLCKRIREEIRQIYQELETNWEQLCDTVRQYLPEQFTEYMKRIYSWIWEELFQVQKEWIRKTVDAIKSWKRECRSITEPIMTSVEQMCQWVETGEEPEMVRQMMDFLDQCEIVRLVRSYLVEPLRQQYPEQYQAAVEVMTKVRTTIASDIYRMHEQLKMYPEVERIVLRIKNSISNEEKFDEEVAQMLIHLIQRFMVAGVELDAHHIGFQIPFHQPVYSLTQMAEKMMMSPARRDSRNSCTAVDRFMTLCLASYYRWVPSNFTNFQMLPPNNATAVIVGNSEIKTWDGARLRAPISPCKVLLAAWPNSKLDMINEQPSAPPRLIFSQTSPKVEVDIKRDLQVTINGQQVRDSQTVGGVTVHKMAQRVVLQSHLMWVQVLEQERVVMMNASGWTMGQMVGLLGSYDGEVANDWTMKDGKNSSSLQELVKSWQEDECQTPDIRPIDYNNISFKREVDCLARMTSMKPCYPVIPHKVFMDKCLTGENSCEGTFAYRSTCQREGVMFPLSIPCTC</sequence>
<dbReference type="Pfam" id="PF00094">
    <property type="entry name" value="VWD"/>
    <property type="match status" value="1"/>
</dbReference>
<dbReference type="InterPro" id="IPR015819">
    <property type="entry name" value="Lipid_transp_b-sht_shell"/>
</dbReference>
<protein>
    <submittedName>
        <fullName evidence="12">Vitellogenin</fullName>
    </submittedName>
</protein>
<accession>A8R5V1</accession>
<evidence type="ECO:0000256" key="7">
    <source>
        <dbReference type="ARBA" id="ARBA00023180"/>
    </source>
</evidence>